<proteinExistence type="predicted"/>
<gene>
    <name evidence="6" type="ORF">C1H76_8528</name>
</gene>
<evidence type="ECO:0000256" key="4">
    <source>
        <dbReference type="SAM" id="MobiDB-lite"/>
    </source>
</evidence>
<evidence type="ECO:0000313" key="6">
    <source>
        <dbReference type="EMBL" id="TKX19342.1"/>
    </source>
</evidence>
<dbReference type="GO" id="GO:0003723">
    <property type="term" value="F:RNA binding"/>
    <property type="evidence" value="ECO:0007669"/>
    <property type="project" value="InterPro"/>
</dbReference>
<protein>
    <submittedName>
        <fullName evidence="6">Putative exosome complex component CSL4</fullName>
    </submittedName>
</protein>
<dbReference type="Proteomes" id="UP000308133">
    <property type="component" value="Unassembled WGS sequence"/>
</dbReference>
<dbReference type="SUPFAM" id="SSF50249">
    <property type="entry name" value="Nucleic acid-binding proteins"/>
    <property type="match status" value="1"/>
</dbReference>
<sequence length="216" mass="22727">MSTPNPQILLPGDPLPPAPPSLGTHLFSTTLTSSLAGHPHRSKTTTSVRPPHTACPSLPSTGDIILGRITRITPRQATLDILALTSLPSTTGPSSASSGPATASSTLTSTAPSLSETVPLPYAHQALIRAQDIRATEIDKVSVAGSFQVGDIVRAAVISVGDERNYYCSTARDELGVVLGRSETGRDLVGVSWREMVEVFEGRVGRREGRKVGRVI</sequence>
<keyword evidence="2" id="KW-0963">Cytoplasm</keyword>
<dbReference type="GO" id="GO:0005730">
    <property type="term" value="C:nucleolus"/>
    <property type="evidence" value="ECO:0007669"/>
    <property type="project" value="UniProtKB-SubCell"/>
</dbReference>
<reference evidence="6 7" key="1">
    <citation type="submission" date="2018-02" db="EMBL/GenBank/DDBJ databases">
        <title>Draft genome sequences of Elsinoe sp., causing black scab on jojoba.</title>
        <authorList>
            <person name="Stodart B."/>
            <person name="Jeffress S."/>
            <person name="Ash G."/>
            <person name="Arun Chinnappa K."/>
        </authorList>
    </citation>
    <scope>NUCLEOTIDE SEQUENCE [LARGE SCALE GENOMIC DNA]</scope>
    <source>
        <strain evidence="6 7">Hillstone_2</strain>
    </source>
</reference>
<comment type="subcellular location">
    <subcellularLocation>
        <location evidence="1">Nucleus</location>
        <location evidence="1">Nucleolus</location>
    </subcellularLocation>
</comment>
<dbReference type="EMBL" id="PTQR01000116">
    <property type="protein sequence ID" value="TKX19342.1"/>
    <property type="molecule type" value="Genomic_DNA"/>
</dbReference>
<dbReference type="GO" id="GO:0006396">
    <property type="term" value="P:RNA processing"/>
    <property type="evidence" value="ECO:0007669"/>
    <property type="project" value="InterPro"/>
</dbReference>
<dbReference type="Gene3D" id="2.40.50.140">
    <property type="entry name" value="Nucleic acid-binding proteins"/>
    <property type="match status" value="1"/>
</dbReference>
<feature type="domain" description="Exosome complex component CSL4 C-terminal" evidence="5">
    <location>
        <begin position="58"/>
        <end position="160"/>
    </location>
</feature>
<comment type="caution">
    <text evidence="6">The sequence shown here is derived from an EMBL/GenBank/DDBJ whole genome shotgun (WGS) entry which is preliminary data.</text>
</comment>
<accession>A0A4V6DT59</accession>
<feature type="region of interest" description="Disordered" evidence="4">
    <location>
        <begin position="1"/>
        <end position="59"/>
    </location>
</feature>
<evidence type="ECO:0000313" key="7">
    <source>
        <dbReference type="Proteomes" id="UP000308133"/>
    </source>
</evidence>
<feature type="compositionally biased region" description="Low complexity" evidence="4">
    <location>
        <begin position="21"/>
        <end position="35"/>
    </location>
</feature>
<dbReference type="InterPro" id="IPR012340">
    <property type="entry name" value="NA-bd_OB-fold"/>
</dbReference>
<name>A0A4V6DT59_9PEZI</name>
<evidence type="ECO:0000256" key="1">
    <source>
        <dbReference type="ARBA" id="ARBA00004604"/>
    </source>
</evidence>
<dbReference type="InterPro" id="IPR019495">
    <property type="entry name" value="EXOSC1_C"/>
</dbReference>
<feature type="region of interest" description="Disordered" evidence="4">
    <location>
        <begin position="89"/>
        <end position="114"/>
    </location>
</feature>
<dbReference type="Pfam" id="PF10447">
    <property type="entry name" value="EXOSC1"/>
    <property type="match status" value="1"/>
</dbReference>
<evidence type="ECO:0000256" key="3">
    <source>
        <dbReference type="ARBA" id="ARBA00022835"/>
    </source>
</evidence>
<dbReference type="PANTHER" id="PTHR12686:SF8">
    <property type="entry name" value="EXOSOME COMPLEX COMPONENT CSL4"/>
    <property type="match status" value="1"/>
</dbReference>
<dbReference type="PANTHER" id="PTHR12686">
    <property type="entry name" value="3'-5' EXORIBONUCLEASE CSL4-RELATED"/>
    <property type="match status" value="1"/>
</dbReference>
<dbReference type="GO" id="GO:0000176">
    <property type="term" value="C:nuclear exosome (RNase complex)"/>
    <property type="evidence" value="ECO:0007669"/>
    <property type="project" value="TreeGrafter"/>
</dbReference>
<evidence type="ECO:0000256" key="2">
    <source>
        <dbReference type="ARBA" id="ARBA00022490"/>
    </source>
</evidence>
<organism evidence="6 7">
    <name type="scientific">Elsinoe australis</name>
    <dbReference type="NCBI Taxonomy" id="40998"/>
    <lineage>
        <taxon>Eukaryota</taxon>
        <taxon>Fungi</taxon>
        <taxon>Dikarya</taxon>
        <taxon>Ascomycota</taxon>
        <taxon>Pezizomycotina</taxon>
        <taxon>Dothideomycetes</taxon>
        <taxon>Dothideomycetidae</taxon>
        <taxon>Myriangiales</taxon>
        <taxon>Elsinoaceae</taxon>
        <taxon>Elsinoe</taxon>
    </lineage>
</organism>
<dbReference type="GO" id="GO:0005737">
    <property type="term" value="C:cytoplasm"/>
    <property type="evidence" value="ECO:0007669"/>
    <property type="project" value="TreeGrafter"/>
</dbReference>
<keyword evidence="3" id="KW-0271">Exosome</keyword>
<evidence type="ECO:0000259" key="5">
    <source>
        <dbReference type="Pfam" id="PF10447"/>
    </source>
</evidence>
<dbReference type="InterPro" id="IPR039771">
    <property type="entry name" value="Csl4"/>
</dbReference>
<dbReference type="AlphaFoldDB" id="A0A4V6DT59"/>